<dbReference type="Proteomes" id="UP000738325">
    <property type="component" value="Unassembled WGS sequence"/>
</dbReference>
<proteinExistence type="predicted"/>
<organism evidence="4 5">
    <name type="scientific">Dissophora globulifera</name>
    <dbReference type="NCBI Taxonomy" id="979702"/>
    <lineage>
        <taxon>Eukaryota</taxon>
        <taxon>Fungi</taxon>
        <taxon>Fungi incertae sedis</taxon>
        <taxon>Mucoromycota</taxon>
        <taxon>Mortierellomycotina</taxon>
        <taxon>Mortierellomycetes</taxon>
        <taxon>Mortierellales</taxon>
        <taxon>Mortierellaceae</taxon>
        <taxon>Dissophora</taxon>
    </lineage>
</organism>
<dbReference type="SMART" id="SM00668">
    <property type="entry name" value="CTLH"/>
    <property type="match status" value="1"/>
</dbReference>
<dbReference type="PROSITE" id="PS50896">
    <property type="entry name" value="LISH"/>
    <property type="match status" value="1"/>
</dbReference>
<sequence length="766" mass="85068">MDYDSEIQGAGKIDTTIPRQLVLDYLLHNCYGETARAFMKDDLDAVRDSDGRKSTTSYGNNNSNGTPASSSSSSSLSTTHATNGSALHRNGYMQGAVMTRNPSGDSASMLTMDRDDEPMARMDRDDELDQEGDSPMGESYLDAKDSLDTSTFTADKAHALHIDEQLKNLETRKAIRSLISHGDIERAMELCNSAFPGVLSIDPNSPLTTTASIHFNFKLQCQKFIEIVKQGPEQGANALMFAQQVIQDFTRLDPAGKDMYQSHMSDVLMVIAYVNPEESPNNHHLKQEARDHLADIMNSAVIGCNGMSCEPALLTIVKQATLVREYLAGDTSKTKRGLKKSQVEKASIAVETRMITVLGITGISRRTATTWGRVTLTNYDTDTNSDSSTNSNGGKDGVDSGHKHFKVLLHFTAAENMSDITGPVTHSFRDQQSSRVFTIDSVYDKGTGKYVIRWEDILQVCQTAKYVSNGGKLVPFMHEYLKNLIPLRIAQQLDDVILDVVCKKPGHTVDTSSGNATAADSTDSSDTDQIQTTVHPMSDLSIALRDPNKALVSDTADLTPRAQASFIAFNQLYKSFLAAVKAGQQTQVIEIKSAMDVHFDRLQQEMDKNHNLLVQLRDLQQNIDDQQQEMLNMQRQTLNHLAVIQNRLQAIFNQNYELHEYPIPRLLIALPKPKRRRDLVTGLLTHQFRLFFLCECGAHTMSETSATEHEIHLAKHEGYDITHPTEFFQKYGPRVLKVLQWLRYGITVAGVAAPGLAHLRLPDGID</sequence>
<dbReference type="AlphaFoldDB" id="A0A9P6RYJ1"/>
<feature type="compositionally biased region" description="Low complexity" evidence="2">
    <location>
        <begin position="54"/>
        <end position="83"/>
    </location>
</feature>
<accession>A0A9P6RYJ1</accession>
<feature type="compositionally biased region" description="Polar residues" evidence="2">
    <location>
        <begin position="100"/>
        <end position="109"/>
    </location>
</feature>
<name>A0A9P6RYJ1_9FUNG</name>
<dbReference type="OrthoDB" id="2415936at2759"/>
<evidence type="ECO:0000256" key="2">
    <source>
        <dbReference type="SAM" id="MobiDB-lite"/>
    </source>
</evidence>
<feature type="region of interest" description="Disordered" evidence="2">
    <location>
        <begin position="47"/>
        <end position="119"/>
    </location>
</feature>
<gene>
    <name evidence="4" type="primary">RANBP9</name>
    <name evidence="4" type="ORF">BGZ99_000493</name>
</gene>
<dbReference type="InterPro" id="IPR024964">
    <property type="entry name" value="CTLH/CRA"/>
</dbReference>
<dbReference type="EMBL" id="JAAAIP010000011">
    <property type="protein sequence ID" value="KAG0329758.1"/>
    <property type="molecule type" value="Genomic_DNA"/>
</dbReference>
<evidence type="ECO:0000313" key="5">
    <source>
        <dbReference type="Proteomes" id="UP000738325"/>
    </source>
</evidence>
<comment type="caution">
    <text evidence="4">The sequence shown here is derived from an EMBL/GenBank/DDBJ whole genome shotgun (WGS) entry which is preliminary data.</text>
</comment>
<reference evidence="4" key="1">
    <citation type="journal article" date="2020" name="Fungal Divers.">
        <title>Resolving the Mortierellaceae phylogeny through synthesis of multi-gene phylogenetics and phylogenomics.</title>
        <authorList>
            <person name="Vandepol N."/>
            <person name="Liber J."/>
            <person name="Desiro A."/>
            <person name="Na H."/>
            <person name="Kennedy M."/>
            <person name="Barry K."/>
            <person name="Grigoriev I.V."/>
            <person name="Miller A.N."/>
            <person name="O'Donnell K."/>
            <person name="Stajich J.E."/>
            <person name="Bonito G."/>
        </authorList>
    </citation>
    <scope>NUCLEOTIDE SEQUENCE</scope>
    <source>
        <strain evidence="4">REB-010B</strain>
    </source>
</reference>
<protein>
    <submittedName>
        <fullName evidence="4">Ran-binding protein 9</fullName>
    </submittedName>
</protein>
<dbReference type="InterPro" id="IPR006594">
    <property type="entry name" value="LisH"/>
</dbReference>
<dbReference type="Pfam" id="PF10607">
    <property type="entry name" value="CTLH"/>
    <property type="match status" value="1"/>
</dbReference>
<dbReference type="PANTHER" id="PTHR12864">
    <property type="entry name" value="RAN BINDING PROTEIN 9-RELATED"/>
    <property type="match status" value="1"/>
</dbReference>
<feature type="region of interest" description="Disordered" evidence="2">
    <location>
        <begin position="509"/>
        <end position="529"/>
    </location>
</feature>
<feature type="domain" description="CTLH" evidence="3">
    <location>
        <begin position="168"/>
        <end position="235"/>
    </location>
</feature>
<evidence type="ECO:0000313" key="4">
    <source>
        <dbReference type="EMBL" id="KAG0329758.1"/>
    </source>
</evidence>
<evidence type="ECO:0000259" key="3">
    <source>
        <dbReference type="PROSITE" id="PS50897"/>
    </source>
</evidence>
<dbReference type="InterPro" id="IPR013144">
    <property type="entry name" value="CRA_dom"/>
</dbReference>
<evidence type="ECO:0000256" key="1">
    <source>
        <dbReference type="SAM" id="Coils"/>
    </source>
</evidence>
<dbReference type="PROSITE" id="PS50897">
    <property type="entry name" value="CTLH"/>
    <property type="match status" value="1"/>
</dbReference>
<dbReference type="InterPro" id="IPR006595">
    <property type="entry name" value="CTLH_C"/>
</dbReference>
<feature type="coiled-coil region" evidence="1">
    <location>
        <begin position="602"/>
        <end position="636"/>
    </location>
</feature>
<keyword evidence="1" id="KW-0175">Coiled coil</keyword>
<dbReference type="InterPro" id="IPR050618">
    <property type="entry name" value="Ubq-SigPath_Reg"/>
</dbReference>
<dbReference type="SMART" id="SM00757">
    <property type="entry name" value="CRA"/>
    <property type="match status" value="1"/>
</dbReference>
<keyword evidence="5" id="KW-1185">Reference proteome</keyword>
<feature type="compositionally biased region" description="Low complexity" evidence="2">
    <location>
        <begin position="510"/>
        <end position="528"/>
    </location>
</feature>